<dbReference type="EMBL" id="JBBPCC010000004">
    <property type="protein sequence ID" value="MEK8128002.1"/>
    <property type="molecule type" value="Genomic_DNA"/>
</dbReference>
<feature type="transmembrane region" description="Helical" evidence="7">
    <location>
        <begin position="188"/>
        <end position="213"/>
    </location>
</feature>
<feature type="transmembrane region" description="Helical" evidence="7">
    <location>
        <begin position="147"/>
        <end position="167"/>
    </location>
</feature>
<keyword evidence="6 7" id="KW-0472">Membrane</keyword>
<dbReference type="PROSITE" id="PS50928">
    <property type="entry name" value="ABC_TM1"/>
    <property type="match status" value="1"/>
</dbReference>
<keyword evidence="5 7" id="KW-1133">Transmembrane helix</keyword>
<comment type="similarity">
    <text evidence="7">Belongs to the binding-protein-dependent transport system permease family.</text>
</comment>
<accession>A0ABU9DGK0</accession>
<evidence type="ECO:0000256" key="7">
    <source>
        <dbReference type="RuleBase" id="RU363032"/>
    </source>
</evidence>
<evidence type="ECO:0000256" key="2">
    <source>
        <dbReference type="ARBA" id="ARBA00022448"/>
    </source>
</evidence>
<dbReference type="Proteomes" id="UP001469365">
    <property type="component" value="Unassembled WGS sequence"/>
</dbReference>
<evidence type="ECO:0000256" key="5">
    <source>
        <dbReference type="ARBA" id="ARBA00022989"/>
    </source>
</evidence>
<dbReference type="InterPro" id="IPR000515">
    <property type="entry name" value="MetI-like"/>
</dbReference>
<evidence type="ECO:0000256" key="1">
    <source>
        <dbReference type="ARBA" id="ARBA00004651"/>
    </source>
</evidence>
<keyword evidence="3" id="KW-1003">Cell membrane</keyword>
<dbReference type="Gene3D" id="1.10.3720.10">
    <property type="entry name" value="MetI-like"/>
    <property type="match status" value="1"/>
</dbReference>
<protein>
    <submittedName>
        <fullName evidence="9">Carbohydrate ABC transporter permease</fullName>
    </submittedName>
</protein>
<evidence type="ECO:0000313" key="10">
    <source>
        <dbReference type="Proteomes" id="UP001469365"/>
    </source>
</evidence>
<name>A0ABU9DGK0_9BACL</name>
<evidence type="ECO:0000313" key="9">
    <source>
        <dbReference type="EMBL" id="MEK8128002.1"/>
    </source>
</evidence>
<dbReference type="SUPFAM" id="SSF161098">
    <property type="entry name" value="MetI-like"/>
    <property type="match status" value="1"/>
</dbReference>
<feature type="transmembrane region" description="Helical" evidence="7">
    <location>
        <begin position="219"/>
        <end position="239"/>
    </location>
</feature>
<dbReference type="PANTHER" id="PTHR43744">
    <property type="entry name" value="ABC TRANSPORTER PERMEASE PROTEIN MG189-RELATED-RELATED"/>
    <property type="match status" value="1"/>
</dbReference>
<evidence type="ECO:0000256" key="4">
    <source>
        <dbReference type="ARBA" id="ARBA00022692"/>
    </source>
</evidence>
<proteinExistence type="inferred from homology"/>
<keyword evidence="4 7" id="KW-0812">Transmembrane</keyword>
<feature type="transmembrane region" description="Helical" evidence="7">
    <location>
        <begin position="21"/>
        <end position="38"/>
    </location>
</feature>
<feature type="transmembrane region" description="Helical" evidence="7">
    <location>
        <begin position="251"/>
        <end position="272"/>
    </location>
</feature>
<keyword evidence="2 7" id="KW-0813">Transport</keyword>
<keyword evidence="10" id="KW-1185">Reference proteome</keyword>
<evidence type="ECO:0000259" key="8">
    <source>
        <dbReference type="PROSITE" id="PS50928"/>
    </source>
</evidence>
<comment type="caution">
    <text evidence="9">The sequence shown here is derived from an EMBL/GenBank/DDBJ whole genome shotgun (WGS) entry which is preliminary data.</text>
</comment>
<dbReference type="Pfam" id="PF00528">
    <property type="entry name" value="BPD_transp_1"/>
    <property type="match status" value="1"/>
</dbReference>
<dbReference type="PANTHER" id="PTHR43744:SF3">
    <property type="entry name" value="LACTOSE TRANSPORT SYSTEM PERMEASE PROTEIN LACG"/>
    <property type="match status" value="1"/>
</dbReference>
<organism evidence="9 10">
    <name type="scientific">Paenibacillus filicis</name>
    <dbReference type="NCBI Taxonomy" id="669464"/>
    <lineage>
        <taxon>Bacteria</taxon>
        <taxon>Bacillati</taxon>
        <taxon>Bacillota</taxon>
        <taxon>Bacilli</taxon>
        <taxon>Bacillales</taxon>
        <taxon>Paenibacillaceae</taxon>
        <taxon>Paenibacillus</taxon>
    </lineage>
</organism>
<feature type="transmembrane region" description="Helical" evidence="7">
    <location>
        <begin position="80"/>
        <end position="101"/>
    </location>
</feature>
<evidence type="ECO:0000256" key="3">
    <source>
        <dbReference type="ARBA" id="ARBA00022475"/>
    </source>
</evidence>
<dbReference type="InterPro" id="IPR035906">
    <property type="entry name" value="MetI-like_sf"/>
</dbReference>
<feature type="transmembrane region" description="Helical" evidence="7">
    <location>
        <begin position="113"/>
        <end position="135"/>
    </location>
</feature>
<dbReference type="RefSeq" id="WP_341415062.1">
    <property type="nucleotide sequence ID" value="NZ_JBBPCC010000004.1"/>
</dbReference>
<reference evidence="9 10" key="1">
    <citation type="submission" date="2024-04" db="EMBL/GenBank/DDBJ databases">
        <title>draft genome sequnece of Paenibacillus filicis.</title>
        <authorList>
            <person name="Kim D.-U."/>
        </authorList>
    </citation>
    <scope>NUCLEOTIDE SEQUENCE [LARGE SCALE GENOMIC DNA]</scope>
    <source>
        <strain evidence="9 10">KACC14197</strain>
    </source>
</reference>
<sequence>MMSSPARRWYDELIRQGVLGLLCLLLLVPFYIVVVNVFKDKADILSNPLSLPIGHLTFDNLIKAAVSPSFNIFKAYGNSIVITTLSILFIVTVGAMMSYVIARSHNRFTKFVYFLLLAGLMIPPQVLLLPLVKLLDRIGLLFTFQGLIFYNIAWYLPFTVFIYTGFIRTISAQLDESAKMEGAGMVRIFWGIIFPLLRPATASVVIFLFLWIWNDFINPLVILGTSGGYTVTTGIYMAIGKFSSNWDQVFSLMFMASVPVLVLYVFMQRFIIAGLTDGAVKG</sequence>
<dbReference type="CDD" id="cd06261">
    <property type="entry name" value="TM_PBP2"/>
    <property type="match status" value="1"/>
</dbReference>
<evidence type="ECO:0000256" key="6">
    <source>
        <dbReference type="ARBA" id="ARBA00023136"/>
    </source>
</evidence>
<gene>
    <name evidence="9" type="ORF">WMW72_08825</name>
</gene>
<comment type="subcellular location">
    <subcellularLocation>
        <location evidence="1 7">Cell membrane</location>
        <topology evidence="1 7">Multi-pass membrane protein</topology>
    </subcellularLocation>
</comment>
<feature type="domain" description="ABC transmembrane type-1" evidence="8">
    <location>
        <begin position="76"/>
        <end position="267"/>
    </location>
</feature>